<comment type="pathway">
    <text evidence="11">Purine metabolism; urate degradation; (S)-allantoin from urate: step 2/3.</text>
</comment>
<evidence type="ECO:0000256" key="5">
    <source>
        <dbReference type="ARBA" id="ARBA00011881"/>
    </source>
</evidence>
<evidence type="ECO:0000256" key="6">
    <source>
        <dbReference type="ARBA" id="ARBA00012609"/>
    </source>
</evidence>
<evidence type="ECO:0000256" key="2">
    <source>
        <dbReference type="ARBA" id="ARBA00002704"/>
    </source>
</evidence>
<dbReference type="EC" id="3.5.2.17" evidence="6 13"/>
<comment type="subcellular location">
    <subcellularLocation>
        <location evidence="3">Peroxisome</location>
    </subcellularLocation>
</comment>
<dbReference type="RefSeq" id="XP_013417217.1">
    <property type="nucleotide sequence ID" value="XM_013561763.1"/>
</dbReference>
<dbReference type="FunFam" id="2.60.40.180:FF:000004">
    <property type="entry name" value="5-hydroxyisourate hydrolase"/>
    <property type="match status" value="1"/>
</dbReference>
<evidence type="ECO:0000256" key="3">
    <source>
        <dbReference type="ARBA" id="ARBA00004275"/>
    </source>
</evidence>
<name>A0A1S3K3W5_LINAN</name>
<feature type="domain" description="Transthyretin/hydroxyisourate hydrolase" evidence="14">
    <location>
        <begin position="26"/>
        <end position="139"/>
    </location>
</feature>
<organism evidence="15 16">
    <name type="scientific">Lingula anatina</name>
    <name type="common">Brachiopod</name>
    <name type="synonym">Lingula unguis</name>
    <dbReference type="NCBI Taxonomy" id="7574"/>
    <lineage>
        <taxon>Eukaryota</taxon>
        <taxon>Metazoa</taxon>
        <taxon>Spiralia</taxon>
        <taxon>Lophotrochozoa</taxon>
        <taxon>Brachiopoda</taxon>
        <taxon>Linguliformea</taxon>
        <taxon>Lingulata</taxon>
        <taxon>Lingulida</taxon>
        <taxon>Linguloidea</taxon>
        <taxon>Lingulidae</taxon>
        <taxon>Lingula</taxon>
    </lineage>
</organism>
<dbReference type="Gene3D" id="2.60.40.180">
    <property type="entry name" value="Transthyretin/hydroxyisourate hydrolase domain"/>
    <property type="match status" value="1"/>
</dbReference>
<dbReference type="GO" id="GO:0033971">
    <property type="term" value="F:hydroxyisourate hydrolase activity"/>
    <property type="evidence" value="ECO:0007669"/>
    <property type="project" value="UniProtKB-EC"/>
</dbReference>
<dbReference type="PANTHER" id="PTHR10395">
    <property type="entry name" value="URICASE AND TRANSTHYRETIN-RELATED"/>
    <property type="match status" value="1"/>
</dbReference>
<dbReference type="CDD" id="cd05822">
    <property type="entry name" value="TLP_HIUase"/>
    <property type="match status" value="1"/>
</dbReference>
<dbReference type="InterPro" id="IPR023416">
    <property type="entry name" value="Transthyretin/HIU_hydrolase_d"/>
</dbReference>
<dbReference type="GeneID" id="106178545"/>
<comment type="similarity">
    <text evidence="4 13">Belongs to the transthyretin family. 5-hydroxyisourate hydrolase subfamily.</text>
</comment>
<proteinExistence type="inferred from homology"/>
<gene>
    <name evidence="16" type="primary">LOC106178545</name>
</gene>
<evidence type="ECO:0000256" key="7">
    <source>
        <dbReference type="ARBA" id="ARBA00017539"/>
    </source>
</evidence>
<dbReference type="GO" id="GO:0006144">
    <property type="term" value="P:purine nucleobase metabolic process"/>
    <property type="evidence" value="ECO:0007669"/>
    <property type="project" value="UniProtKB-KW"/>
</dbReference>
<evidence type="ECO:0000256" key="12">
    <source>
        <dbReference type="PIRSR" id="PIRSR600895-51"/>
    </source>
</evidence>
<dbReference type="PRINTS" id="PR00189">
    <property type="entry name" value="TRNSTHYRETIN"/>
</dbReference>
<evidence type="ECO:0000256" key="13">
    <source>
        <dbReference type="RuleBase" id="RU361270"/>
    </source>
</evidence>
<dbReference type="KEGG" id="lak:106178545"/>
<sequence length="140" mass="15793">MSKVRLEVLRKHLTDRCREVKPDITMSGNPLTTHVLDTARGSPAANLELTVSIKGQNGQWTDLITSSTNSDGRVPRLLTQDQFVPGTYKINFNTGGYFQQLGVEGFYPYVEVVFEIRDPQQHYHVPLLLSPYGYSTYRGS</sequence>
<feature type="binding site" evidence="12">
    <location>
        <position position="34"/>
    </location>
    <ligand>
        <name>substrate</name>
    </ligand>
</feature>
<dbReference type="PANTHER" id="PTHR10395:SF7">
    <property type="entry name" value="5-HYDROXYISOURATE HYDROLASE"/>
    <property type="match status" value="1"/>
</dbReference>
<dbReference type="GO" id="GO:0005777">
    <property type="term" value="C:peroxisome"/>
    <property type="evidence" value="ECO:0007669"/>
    <property type="project" value="UniProtKB-SubCell"/>
</dbReference>
<dbReference type="Pfam" id="PF00576">
    <property type="entry name" value="Transthyretin"/>
    <property type="match status" value="1"/>
</dbReference>
<keyword evidence="9 13" id="KW-0378">Hydrolase</keyword>
<dbReference type="InterPro" id="IPR000895">
    <property type="entry name" value="Transthyretin/HIU_hydrolase"/>
</dbReference>
<protein>
    <recommendedName>
        <fullName evidence="7 13">5-hydroxyisourate hydrolase</fullName>
        <shortName evidence="13">HIU hydrolase</shortName>
        <shortName evidence="13">HIUHase</shortName>
        <ecNumber evidence="6 13">3.5.2.17</ecNumber>
    </recommendedName>
</protein>
<feature type="binding site" evidence="12">
    <location>
        <position position="137"/>
    </location>
    <ligand>
        <name>substrate</name>
    </ligand>
</feature>
<feature type="binding site" evidence="12">
    <location>
        <position position="73"/>
    </location>
    <ligand>
        <name>substrate</name>
    </ligand>
</feature>
<accession>A0A1S3K3W5</accession>
<evidence type="ECO:0000259" key="14">
    <source>
        <dbReference type="SMART" id="SM00095"/>
    </source>
</evidence>
<keyword evidence="10" id="KW-0576">Peroxisome</keyword>
<dbReference type="InterPro" id="IPR014306">
    <property type="entry name" value="Hydroxyisourate_hydrolase"/>
</dbReference>
<evidence type="ECO:0000256" key="11">
    <source>
        <dbReference type="ARBA" id="ARBA00060539"/>
    </source>
</evidence>
<evidence type="ECO:0000256" key="9">
    <source>
        <dbReference type="ARBA" id="ARBA00022801"/>
    </source>
</evidence>
<dbReference type="Proteomes" id="UP000085678">
    <property type="component" value="Unplaced"/>
</dbReference>
<dbReference type="NCBIfam" id="TIGR02962">
    <property type="entry name" value="hdxy_isourate"/>
    <property type="match status" value="1"/>
</dbReference>
<dbReference type="InterPro" id="IPR036817">
    <property type="entry name" value="Transthyretin/HIU_hydrolase_sf"/>
</dbReference>
<evidence type="ECO:0000313" key="16">
    <source>
        <dbReference type="RefSeq" id="XP_013417217.1"/>
    </source>
</evidence>
<evidence type="ECO:0000256" key="1">
    <source>
        <dbReference type="ARBA" id="ARBA00001043"/>
    </source>
</evidence>
<comment type="subunit">
    <text evidence="5 13">Homotetramer.</text>
</comment>
<keyword evidence="8 13" id="KW-0659">Purine metabolism</keyword>
<evidence type="ECO:0000256" key="8">
    <source>
        <dbReference type="ARBA" id="ARBA00022631"/>
    </source>
</evidence>
<dbReference type="InterPro" id="IPR023419">
    <property type="entry name" value="Transthyretin_CS"/>
</dbReference>
<dbReference type="AlphaFoldDB" id="A0A1S3K3W5"/>
<comment type="function">
    <text evidence="2">Catalyzes the hydrolysis of 5-hydroxyisourate (HIU) to 2-oxo-4-hydroxy-4-carboxy-5-ureidoimidazoline (OHCU).</text>
</comment>
<comment type="catalytic activity">
    <reaction evidence="1 13">
        <text>5-hydroxyisourate + H2O = 5-hydroxy-2-oxo-4-ureido-2,5-dihydro-1H-imidazole-5-carboxylate + H(+)</text>
        <dbReference type="Rhea" id="RHEA:23736"/>
        <dbReference type="ChEBI" id="CHEBI:15377"/>
        <dbReference type="ChEBI" id="CHEBI:15378"/>
        <dbReference type="ChEBI" id="CHEBI:18072"/>
        <dbReference type="ChEBI" id="CHEBI:58639"/>
        <dbReference type="EC" id="3.5.2.17"/>
    </reaction>
</comment>
<keyword evidence="15" id="KW-1185">Reference proteome</keyword>
<reference evidence="16" key="1">
    <citation type="submission" date="2025-08" db="UniProtKB">
        <authorList>
            <consortium name="RefSeq"/>
        </authorList>
    </citation>
    <scope>IDENTIFICATION</scope>
    <source>
        <tissue evidence="16">Gonads</tissue>
    </source>
</reference>
<dbReference type="PROSITE" id="PS00769">
    <property type="entry name" value="TRANSTHYRETIN_2"/>
    <property type="match status" value="1"/>
</dbReference>
<dbReference type="SUPFAM" id="SSF49472">
    <property type="entry name" value="Transthyretin (synonym: prealbumin)"/>
    <property type="match status" value="1"/>
</dbReference>
<dbReference type="OrthoDB" id="10265230at2759"/>
<dbReference type="SMART" id="SM00095">
    <property type="entry name" value="TR_THY"/>
    <property type="match status" value="1"/>
</dbReference>
<evidence type="ECO:0000256" key="4">
    <source>
        <dbReference type="ARBA" id="ARBA00009850"/>
    </source>
</evidence>
<evidence type="ECO:0000313" key="15">
    <source>
        <dbReference type="Proteomes" id="UP000085678"/>
    </source>
</evidence>
<evidence type="ECO:0000256" key="10">
    <source>
        <dbReference type="ARBA" id="ARBA00023140"/>
    </source>
</evidence>